<comment type="caution">
    <text evidence="10">The sequence shown here is derived from an EMBL/GenBank/DDBJ whole genome shotgun (WGS) entry which is preliminary data.</text>
</comment>
<dbReference type="InterPro" id="IPR050187">
    <property type="entry name" value="Lipid_Phosphate_FormReg"/>
</dbReference>
<dbReference type="Gene3D" id="2.60.200.40">
    <property type="match status" value="1"/>
</dbReference>
<dbReference type="GO" id="GO:0016301">
    <property type="term" value="F:kinase activity"/>
    <property type="evidence" value="ECO:0007669"/>
    <property type="project" value="UniProtKB-KW"/>
</dbReference>
<proteinExistence type="inferred from homology"/>
<dbReference type="InterPro" id="IPR016064">
    <property type="entry name" value="NAD/diacylglycerol_kinase_sf"/>
</dbReference>
<evidence type="ECO:0000256" key="8">
    <source>
        <dbReference type="ARBA" id="ARBA00023264"/>
    </source>
</evidence>
<evidence type="ECO:0000259" key="9">
    <source>
        <dbReference type="PROSITE" id="PS50146"/>
    </source>
</evidence>
<comment type="similarity">
    <text evidence="2">Belongs to the diacylglycerol/lipid kinase family.</text>
</comment>
<organism evidence="10 11">
    <name type="scientific">Nonomuraea spiralis</name>
    <dbReference type="NCBI Taxonomy" id="46182"/>
    <lineage>
        <taxon>Bacteria</taxon>
        <taxon>Bacillati</taxon>
        <taxon>Actinomycetota</taxon>
        <taxon>Actinomycetes</taxon>
        <taxon>Streptosporangiales</taxon>
        <taxon>Streptosporangiaceae</taxon>
        <taxon>Nonomuraea</taxon>
    </lineage>
</organism>
<name>A0ABV5IR28_9ACTN</name>
<keyword evidence="3 10" id="KW-0808">Transferase</keyword>
<dbReference type="Pfam" id="PF19279">
    <property type="entry name" value="YegS_C"/>
    <property type="match status" value="1"/>
</dbReference>
<dbReference type="InterPro" id="IPR017438">
    <property type="entry name" value="ATP-NAD_kinase_N"/>
</dbReference>
<keyword evidence="7" id="KW-0443">Lipid metabolism</keyword>
<dbReference type="InterPro" id="IPR001206">
    <property type="entry name" value="Diacylglycerol_kinase_cat_dom"/>
</dbReference>
<dbReference type="Pfam" id="PF00781">
    <property type="entry name" value="DAGK_cat"/>
    <property type="match status" value="1"/>
</dbReference>
<evidence type="ECO:0000256" key="2">
    <source>
        <dbReference type="ARBA" id="ARBA00005983"/>
    </source>
</evidence>
<dbReference type="EC" id="2.7.1.-" evidence="10"/>
<keyword evidence="6" id="KW-0067">ATP-binding</keyword>
<gene>
    <name evidence="10" type="ORF">ACFFV7_37825</name>
</gene>
<dbReference type="Proteomes" id="UP001589647">
    <property type="component" value="Unassembled WGS sequence"/>
</dbReference>
<keyword evidence="8" id="KW-1208">Phospholipid metabolism</keyword>
<keyword evidence="11" id="KW-1185">Reference proteome</keyword>
<evidence type="ECO:0000313" key="10">
    <source>
        <dbReference type="EMBL" id="MFB9207002.1"/>
    </source>
</evidence>
<dbReference type="SUPFAM" id="SSF111331">
    <property type="entry name" value="NAD kinase/diacylglycerol kinase-like"/>
    <property type="match status" value="1"/>
</dbReference>
<dbReference type="EMBL" id="JBHMEI010000044">
    <property type="protein sequence ID" value="MFB9207002.1"/>
    <property type="molecule type" value="Genomic_DNA"/>
</dbReference>
<keyword evidence="7" id="KW-0444">Lipid biosynthesis</keyword>
<comment type="cofactor">
    <cofactor evidence="1">
        <name>Mg(2+)</name>
        <dbReference type="ChEBI" id="CHEBI:18420"/>
    </cofactor>
</comment>
<evidence type="ECO:0000256" key="1">
    <source>
        <dbReference type="ARBA" id="ARBA00001946"/>
    </source>
</evidence>
<dbReference type="PROSITE" id="PS50146">
    <property type="entry name" value="DAGK"/>
    <property type="match status" value="1"/>
</dbReference>
<keyword evidence="7" id="KW-0594">Phospholipid biosynthesis</keyword>
<dbReference type="PANTHER" id="PTHR12358:SF106">
    <property type="entry name" value="LIPID KINASE YEGS"/>
    <property type="match status" value="1"/>
</dbReference>
<evidence type="ECO:0000256" key="6">
    <source>
        <dbReference type="ARBA" id="ARBA00022840"/>
    </source>
</evidence>
<sequence>MAIRRVCHTGTEAARTSGDDRVPVVLGGDGSVHALVAALLERGRLNAAPIGLIPMGTGNDLARTLGLPLDPAEAARVVLAGHERAMDLLIDDDGGVVVNAVHLGVGAQVCTGRRVLMAGVGNGATIGGGTPLTPAARPDDGLAEVVVSYATGPLARLAYAAGLRRGRHPARPDVRTFRGRRITIAGGPVPASVDGTLEQVAQGRTWIVRPAAWRVLAPAVS</sequence>
<protein>
    <submittedName>
        <fullName evidence="10">Diacylglycerol/lipid kinase family protein</fullName>
        <ecNumber evidence="10">2.7.1.-</ecNumber>
    </submittedName>
</protein>
<evidence type="ECO:0000256" key="5">
    <source>
        <dbReference type="ARBA" id="ARBA00022777"/>
    </source>
</evidence>
<evidence type="ECO:0000256" key="4">
    <source>
        <dbReference type="ARBA" id="ARBA00022741"/>
    </source>
</evidence>
<reference evidence="10 11" key="1">
    <citation type="submission" date="2024-09" db="EMBL/GenBank/DDBJ databases">
        <authorList>
            <person name="Sun Q."/>
            <person name="Mori K."/>
        </authorList>
    </citation>
    <scope>NUCLEOTIDE SEQUENCE [LARGE SCALE GENOMIC DNA]</scope>
    <source>
        <strain evidence="10 11">CCM 3426</strain>
    </source>
</reference>
<dbReference type="Gene3D" id="3.40.50.10330">
    <property type="entry name" value="Probable inorganic polyphosphate/atp-NAD kinase, domain 1"/>
    <property type="match status" value="1"/>
</dbReference>
<evidence type="ECO:0000256" key="7">
    <source>
        <dbReference type="ARBA" id="ARBA00023209"/>
    </source>
</evidence>
<dbReference type="InterPro" id="IPR045540">
    <property type="entry name" value="YegS/DAGK_C"/>
</dbReference>
<keyword evidence="5 10" id="KW-0418">Kinase</keyword>
<keyword evidence="4" id="KW-0547">Nucleotide-binding</keyword>
<evidence type="ECO:0000313" key="11">
    <source>
        <dbReference type="Proteomes" id="UP001589647"/>
    </source>
</evidence>
<accession>A0ABV5IR28</accession>
<dbReference type="RefSeq" id="WP_229824488.1">
    <property type="nucleotide sequence ID" value="NZ_BMRC01000013.1"/>
</dbReference>
<feature type="domain" description="DAGKc" evidence="9">
    <location>
        <begin position="1"/>
        <end position="95"/>
    </location>
</feature>
<dbReference type="PANTHER" id="PTHR12358">
    <property type="entry name" value="SPHINGOSINE KINASE"/>
    <property type="match status" value="1"/>
</dbReference>
<evidence type="ECO:0000256" key="3">
    <source>
        <dbReference type="ARBA" id="ARBA00022679"/>
    </source>
</evidence>